<evidence type="ECO:0000256" key="3">
    <source>
        <dbReference type="ARBA" id="ARBA00023125"/>
    </source>
</evidence>
<dbReference type="Pfam" id="PF00356">
    <property type="entry name" value="LacI"/>
    <property type="match status" value="1"/>
</dbReference>
<dbReference type="Gene3D" id="3.40.50.2300">
    <property type="match status" value="2"/>
</dbReference>
<dbReference type="EMBL" id="MRUL01000001">
    <property type="protein sequence ID" value="OON42027.1"/>
    <property type="molecule type" value="Genomic_DNA"/>
</dbReference>
<keyword evidence="2" id="KW-0805">Transcription regulation</keyword>
<dbReference type="AlphaFoldDB" id="A0A1S8YTF2"/>
<organism evidence="6 7">
    <name type="scientific">Izhakiella australiensis</name>
    <dbReference type="NCBI Taxonomy" id="1926881"/>
    <lineage>
        <taxon>Bacteria</taxon>
        <taxon>Pseudomonadati</taxon>
        <taxon>Pseudomonadota</taxon>
        <taxon>Gammaproteobacteria</taxon>
        <taxon>Enterobacterales</taxon>
        <taxon>Erwiniaceae</taxon>
        <taxon>Izhakiella</taxon>
    </lineage>
</organism>
<dbReference type="STRING" id="1926881.BTJ39_02410"/>
<dbReference type="GO" id="GO:0003700">
    <property type="term" value="F:DNA-binding transcription factor activity"/>
    <property type="evidence" value="ECO:0007669"/>
    <property type="project" value="TreeGrafter"/>
</dbReference>
<evidence type="ECO:0000313" key="7">
    <source>
        <dbReference type="Proteomes" id="UP000190667"/>
    </source>
</evidence>
<dbReference type="SMART" id="SM00354">
    <property type="entry name" value="HTH_LACI"/>
    <property type="match status" value="1"/>
</dbReference>
<reference evidence="6 7" key="1">
    <citation type="submission" date="2016-12" db="EMBL/GenBank/DDBJ databases">
        <title>Izhakiella australiana sp. nov. of genus Izhakiella isolated from Australian desert.</title>
        <authorList>
            <person name="Ji M."/>
        </authorList>
    </citation>
    <scope>NUCLEOTIDE SEQUENCE [LARGE SCALE GENOMIC DNA]</scope>
    <source>
        <strain evidence="6 7">D4N98</strain>
    </source>
</reference>
<dbReference type="RefSeq" id="WP_078001055.1">
    <property type="nucleotide sequence ID" value="NZ_MRUL01000001.1"/>
</dbReference>
<dbReference type="PANTHER" id="PTHR30146">
    <property type="entry name" value="LACI-RELATED TRANSCRIPTIONAL REPRESSOR"/>
    <property type="match status" value="1"/>
</dbReference>
<dbReference type="SUPFAM" id="SSF53822">
    <property type="entry name" value="Periplasmic binding protein-like I"/>
    <property type="match status" value="1"/>
</dbReference>
<evidence type="ECO:0000313" key="6">
    <source>
        <dbReference type="EMBL" id="OON42027.1"/>
    </source>
</evidence>
<keyword evidence="3" id="KW-0238">DNA-binding</keyword>
<keyword evidence="1" id="KW-0678">Repressor</keyword>
<feature type="domain" description="HTH lacI-type" evidence="5">
    <location>
        <begin position="3"/>
        <end position="57"/>
    </location>
</feature>
<dbReference type="CDD" id="cd01392">
    <property type="entry name" value="HTH_LacI"/>
    <property type="match status" value="1"/>
</dbReference>
<sequence>MVATIKDVARLAGVSLGTVSKVINGDLSVSEKRKEQVQSAIAALGYSPNSIAQNLRIANSRTISVLLANITNSFQMALAKGIEEVAVAHNYNLAIGATNELMEKELDSLEMFERNRSDGIIICSTGKTKDKICALINKDIPVVMVDRFVPDIPCDYVGDDFPRAIEIALQHLQELGHHHIGVIHGDLNTYHGAWRHELVLRKMRRLKIKYDERLHKTGAYSHQQGEKAFRELMSLAVPPTAILAVNNVLCAGAIKAANSCGVSIPQQVSLILINENNFFWDIISPGITMVTQSPLKIGRHAASIIFERLQSKDAPTFTNTLFEPGLIIRESTRRI</sequence>
<protein>
    <recommendedName>
        <fullName evidence="5">HTH lacI-type domain-containing protein</fullName>
    </recommendedName>
</protein>
<keyword evidence="4" id="KW-0804">Transcription</keyword>
<evidence type="ECO:0000256" key="2">
    <source>
        <dbReference type="ARBA" id="ARBA00023015"/>
    </source>
</evidence>
<dbReference type="InterPro" id="IPR000843">
    <property type="entry name" value="HTH_LacI"/>
</dbReference>
<accession>A0A1S8YTF2</accession>
<dbReference type="CDD" id="cd06267">
    <property type="entry name" value="PBP1_LacI_sugar_binding-like"/>
    <property type="match status" value="1"/>
</dbReference>
<comment type="caution">
    <text evidence="6">The sequence shown here is derived from an EMBL/GenBank/DDBJ whole genome shotgun (WGS) entry which is preliminary data.</text>
</comment>
<dbReference type="Gene3D" id="1.10.260.40">
    <property type="entry name" value="lambda repressor-like DNA-binding domains"/>
    <property type="match status" value="1"/>
</dbReference>
<name>A0A1S8YTF2_9GAMM</name>
<dbReference type="PANTHER" id="PTHR30146:SF148">
    <property type="entry name" value="HTH-TYPE TRANSCRIPTIONAL REPRESSOR PURR-RELATED"/>
    <property type="match status" value="1"/>
</dbReference>
<dbReference type="PROSITE" id="PS50932">
    <property type="entry name" value="HTH_LACI_2"/>
    <property type="match status" value="1"/>
</dbReference>
<dbReference type="Pfam" id="PF13377">
    <property type="entry name" value="Peripla_BP_3"/>
    <property type="match status" value="1"/>
</dbReference>
<dbReference type="Proteomes" id="UP000190667">
    <property type="component" value="Unassembled WGS sequence"/>
</dbReference>
<dbReference type="OrthoDB" id="9798934at2"/>
<dbReference type="InterPro" id="IPR010982">
    <property type="entry name" value="Lambda_DNA-bd_dom_sf"/>
</dbReference>
<proteinExistence type="predicted"/>
<dbReference type="PRINTS" id="PR00036">
    <property type="entry name" value="HTHLACI"/>
</dbReference>
<gene>
    <name evidence="6" type="ORF">BTJ39_02410</name>
</gene>
<keyword evidence="7" id="KW-1185">Reference proteome</keyword>
<evidence type="ECO:0000256" key="4">
    <source>
        <dbReference type="ARBA" id="ARBA00023163"/>
    </source>
</evidence>
<dbReference type="SUPFAM" id="SSF47413">
    <property type="entry name" value="lambda repressor-like DNA-binding domains"/>
    <property type="match status" value="1"/>
</dbReference>
<dbReference type="InterPro" id="IPR028082">
    <property type="entry name" value="Peripla_BP_I"/>
</dbReference>
<dbReference type="PROSITE" id="PS00356">
    <property type="entry name" value="HTH_LACI_1"/>
    <property type="match status" value="1"/>
</dbReference>
<evidence type="ECO:0000256" key="1">
    <source>
        <dbReference type="ARBA" id="ARBA00022491"/>
    </source>
</evidence>
<dbReference type="InterPro" id="IPR046335">
    <property type="entry name" value="LacI/GalR-like_sensor"/>
</dbReference>
<evidence type="ECO:0000259" key="5">
    <source>
        <dbReference type="PROSITE" id="PS50932"/>
    </source>
</evidence>
<dbReference type="GO" id="GO:0000976">
    <property type="term" value="F:transcription cis-regulatory region binding"/>
    <property type="evidence" value="ECO:0007669"/>
    <property type="project" value="TreeGrafter"/>
</dbReference>